<dbReference type="Proteomes" id="UP001597024">
    <property type="component" value="Unassembled WGS sequence"/>
</dbReference>
<protein>
    <submittedName>
        <fullName evidence="2">Uncharacterized protein</fullName>
    </submittedName>
</protein>
<keyword evidence="3" id="KW-1185">Reference proteome</keyword>
<organism evidence="2 3">
    <name type="scientific">Streptosporangium algeriense</name>
    <dbReference type="NCBI Taxonomy" id="1682748"/>
    <lineage>
        <taxon>Bacteria</taxon>
        <taxon>Bacillati</taxon>
        <taxon>Actinomycetota</taxon>
        <taxon>Actinomycetes</taxon>
        <taxon>Streptosporangiales</taxon>
        <taxon>Streptosporangiaceae</taxon>
        <taxon>Streptosporangium</taxon>
    </lineage>
</organism>
<accession>A0ABW3E587</accession>
<evidence type="ECO:0000313" key="3">
    <source>
        <dbReference type="Proteomes" id="UP001597024"/>
    </source>
</evidence>
<name>A0ABW3E587_9ACTN</name>
<evidence type="ECO:0000313" key="2">
    <source>
        <dbReference type="EMBL" id="MFD0890063.1"/>
    </source>
</evidence>
<dbReference type="EMBL" id="JBHTHX010002196">
    <property type="protein sequence ID" value="MFD0890063.1"/>
    <property type="molecule type" value="Genomic_DNA"/>
</dbReference>
<gene>
    <name evidence="2" type="ORF">ACFQ08_36440</name>
</gene>
<feature type="region of interest" description="Disordered" evidence="1">
    <location>
        <begin position="1"/>
        <end position="45"/>
    </location>
</feature>
<reference evidence="3" key="1">
    <citation type="journal article" date="2019" name="Int. J. Syst. Evol. Microbiol.">
        <title>The Global Catalogue of Microorganisms (GCM) 10K type strain sequencing project: providing services to taxonomists for standard genome sequencing and annotation.</title>
        <authorList>
            <consortium name="The Broad Institute Genomics Platform"/>
            <consortium name="The Broad Institute Genome Sequencing Center for Infectious Disease"/>
            <person name="Wu L."/>
            <person name="Ma J."/>
        </authorList>
    </citation>
    <scope>NUCLEOTIDE SEQUENCE [LARGE SCALE GENOMIC DNA]</scope>
    <source>
        <strain evidence="3">CCUG 62974</strain>
    </source>
</reference>
<sequence length="45" mass="5085">MVHRSEKAHFPGMGSMDQSWLPESQRVSQPHHISRVFSPEGVPLS</sequence>
<feature type="compositionally biased region" description="Polar residues" evidence="1">
    <location>
        <begin position="16"/>
        <end position="28"/>
    </location>
</feature>
<proteinExistence type="predicted"/>
<evidence type="ECO:0000256" key="1">
    <source>
        <dbReference type="SAM" id="MobiDB-lite"/>
    </source>
</evidence>
<comment type="caution">
    <text evidence="2">The sequence shown here is derived from an EMBL/GenBank/DDBJ whole genome shotgun (WGS) entry which is preliminary data.</text>
</comment>